<accession>A0AA42J270</accession>
<dbReference type="Proteomes" id="UP001169242">
    <property type="component" value="Unassembled WGS sequence"/>
</dbReference>
<feature type="domain" description="Sulfatase N-terminal" evidence="3">
    <location>
        <begin position="5"/>
        <end position="391"/>
    </location>
</feature>
<comment type="similarity">
    <text evidence="1">Belongs to the sulfatase family.</text>
</comment>
<dbReference type="RefSeq" id="WP_271013155.1">
    <property type="nucleotide sequence ID" value="NZ_JAQIFT010000061.1"/>
</dbReference>
<sequence>MSKKKNILLIFTDQHRVDSLSCYNPNTLCKTPNIDALTSESVVFNNAYTTCPVCSPARSSLMSGAYPSKTGMESNLYQSGCRTHELQDTPHLLSRRLQTVGYNLGYTGKWHLGVGSDKQASEEGRSIVAQQEKGFMDSAAYEYYGTLPTDVGFVGDDFPGHGGGGWTYPEFHQYLKDNNLEVKMINKGNGNRAGDHSTWAEVVSPIESTIEYYLTERAITLIDDLTGEDKPFFFALNFWGPHEPFYAPTKYLDLYRDMAIPESPSFREDAKSMPKIYELLRRPEHDWSFFQNTLRHYYACISHIDAQIGRLIEHLKAKGLYEDTVIIFAADHGDNQGCHGGLENKSYSMYNDTTNIPLFIKPAGESIAPYTQTAFASTVDIYATILDLAGYVPTDNYGYGDGRTLTRFLQSESKEGWANDIVTEGMGAFDVVATQRMYRQDQYKYIFNGAGEDQLFNLEEDPYEMNNLIKDEKIQDKLMELKNDFADWMSAHNDPVRHAFCKINRIKEWEL</sequence>
<protein>
    <submittedName>
        <fullName evidence="4">Sulfatase-like hydrolase/transferase</fullName>
    </submittedName>
</protein>
<keyword evidence="5" id="KW-1185">Reference proteome</keyword>
<gene>
    <name evidence="4" type="ORF">PBV87_17500</name>
</gene>
<name>A0AA42J270_9FIRM</name>
<comment type="caution">
    <text evidence="4">The sequence shown here is derived from an EMBL/GenBank/DDBJ whole genome shotgun (WGS) entry which is preliminary data.</text>
</comment>
<evidence type="ECO:0000313" key="5">
    <source>
        <dbReference type="Proteomes" id="UP001169242"/>
    </source>
</evidence>
<organism evidence="4 5">
    <name type="scientific">Holtiella tumoricola</name>
    <dbReference type="NCBI Taxonomy" id="3018743"/>
    <lineage>
        <taxon>Bacteria</taxon>
        <taxon>Bacillati</taxon>
        <taxon>Bacillota</taxon>
        <taxon>Clostridia</taxon>
        <taxon>Lachnospirales</taxon>
        <taxon>Cellulosilyticaceae</taxon>
        <taxon>Holtiella</taxon>
    </lineage>
</organism>
<dbReference type="GO" id="GO:0004065">
    <property type="term" value="F:arylsulfatase activity"/>
    <property type="evidence" value="ECO:0007669"/>
    <property type="project" value="TreeGrafter"/>
</dbReference>
<dbReference type="InterPro" id="IPR000917">
    <property type="entry name" value="Sulfatase_N"/>
</dbReference>
<proteinExistence type="inferred from homology"/>
<dbReference type="Pfam" id="PF00884">
    <property type="entry name" value="Sulfatase"/>
    <property type="match status" value="1"/>
</dbReference>
<evidence type="ECO:0000256" key="2">
    <source>
        <dbReference type="ARBA" id="ARBA00022801"/>
    </source>
</evidence>
<evidence type="ECO:0000259" key="3">
    <source>
        <dbReference type="Pfam" id="PF00884"/>
    </source>
</evidence>
<dbReference type="AlphaFoldDB" id="A0AA42J270"/>
<dbReference type="InterPro" id="IPR050738">
    <property type="entry name" value="Sulfatase"/>
</dbReference>
<keyword evidence="2 4" id="KW-0378">Hydrolase</keyword>
<dbReference type="Gene3D" id="3.40.720.10">
    <property type="entry name" value="Alkaline Phosphatase, subunit A"/>
    <property type="match status" value="1"/>
</dbReference>
<dbReference type="EMBL" id="JAQIFT010000061">
    <property type="protein sequence ID" value="MDA3733277.1"/>
    <property type="molecule type" value="Genomic_DNA"/>
</dbReference>
<dbReference type="InterPro" id="IPR017850">
    <property type="entry name" value="Alkaline_phosphatase_core_sf"/>
</dbReference>
<dbReference type="PANTHER" id="PTHR42693">
    <property type="entry name" value="ARYLSULFATASE FAMILY MEMBER"/>
    <property type="match status" value="1"/>
</dbReference>
<evidence type="ECO:0000256" key="1">
    <source>
        <dbReference type="ARBA" id="ARBA00008779"/>
    </source>
</evidence>
<dbReference type="SUPFAM" id="SSF53649">
    <property type="entry name" value="Alkaline phosphatase-like"/>
    <property type="match status" value="1"/>
</dbReference>
<evidence type="ECO:0000313" key="4">
    <source>
        <dbReference type="EMBL" id="MDA3733277.1"/>
    </source>
</evidence>
<dbReference type="PANTHER" id="PTHR42693:SF53">
    <property type="entry name" value="ENDO-4-O-SULFATASE"/>
    <property type="match status" value="1"/>
</dbReference>
<reference evidence="4" key="1">
    <citation type="journal article" date="2023" name="Int. J. Syst. Evol. Microbiol.">
        <title>&lt;i&gt;Holtiella tumoricola&lt;/i&gt; gen. nov. sp. nov., isolated from a human clinical sample.</title>
        <authorList>
            <person name="Allen-Vercoe E."/>
            <person name="Daigneault M.C."/>
            <person name="Vancuren S.J."/>
            <person name="Cochrane K."/>
            <person name="O'Neal L.L."/>
            <person name="Sankaranarayanan K."/>
            <person name="Lawson P.A."/>
        </authorList>
    </citation>
    <scope>NUCLEOTIDE SEQUENCE</scope>
    <source>
        <strain evidence="4">CC70A</strain>
    </source>
</reference>